<gene>
    <name evidence="1" type="ORF">H7B67_01320</name>
</gene>
<reference evidence="1 2" key="1">
    <citation type="submission" date="2020-08" db="EMBL/GenBank/DDBJ databases">
        <title>Cohnella phylogeny.</title>
        <authorList>
            <person name="Dunlap C."/>
        </authorList>
    </citation>
    <scope>NUCLEOTIDE SEQUENCE [LARGE SCALE GENOMIC DNA]</scope>
    <source>
        <strain evidence="1 2">DSM 25241</strain>
    </source>
</reference>
<dbReference type="InterPro" id="IPR038667">
    <property type="entry name" value="XkdH-like_sf"/>
</dbReference>
<dbReference type="GO" id="GO:0005524">
    <property type="term" value="F:ATP binding"/>
    <property type="evidence" value="ECO:0007669"/>
    <property type="project" value="UniProtKB-KW"/>
</dbReference>
<organism evidence="1 2">
    <name type="scientific">Cohnella thailandensis</name>
    <dbReference type="NCBI Taxonomy" id="557557"/>
    <lineage>
        <taxon>Bacteria</taxon>
        <taxon>Bacillati</taxon>
        <taxon>Bacillota</taxon>
        <taxon>Bacilli</taxon>
        <taxon>Bacillales</taxon>
        <taxon>Paenibacillaceae</taxon>
        <taxon>Cohnella</taxon>
    </lineage>
</organism>
<dbReference type="AlphaFoldDB" id="A0A841SRS2"/>
<dbReference type="InterPro" id="IPR046075">
    <property type="entry name" value="DUF6093"/>
</dbReference>
<proteinExistence type="predicted"/>
<evidence type="ECO:0000313" key="2">
    <source>
        <dbReference type="Proteomes" id="UP000535838"/>
    </source>
</evidence>
<dbReference type="EMBL" id="JACJVQ010000002">
    <property type="protein sequence ID" value="MBB6632765.1"/>
    <property type="molecule type" value="Genomic_DNA"/>
</dbReference>
<dbReference type="Pfam" id="PF19586">
    <property type="entry name" value="DUF6093"/>
    <property type="match status" value="1"/>
</dbReference>
<name>A0A841SRS2_9BACL</name>
<keyword evidence="2" id="KW-1185">Reference proteome</keyword>
<dbReference type="Proteomes" id="UP000535838">
    <property type="component" value="Unassembled WGS sequence"/>
</dbReference>
<keyword evidence="1" id="KW-0067">ATP-binding</keyword>
<dbReference type="Gene3D" id="2.40.10.370">
    <property type="entry name" value="Protein of unknown function DUF3599"/>
    <property type="match status" value="1"/>
</dbReference>
<accession>A0A841SRS2</accession>
<sequence>MVNLTGHRQAIERLYTDRATVYRYMSVKDPVTHETKQEAQAIYSDQPCRISQKALAQNSQTEAQNDVLYETKLFIAPELELRHGDMVEVIRGRIAPTGWEPIAAPRKYAAGEPFLYSTHQEVSIQRKEWA</sequence>
<keyword evidence="1" id="KW-0547">Nucleotide-binding</keyword>
<comment type="caution">
    <text evidence="1">The sequence shown here is derived from an EMBL/GenBank/DDBJ whole genome shotgun (WGS) entry which is preliminary data.</text>
</comment>
<protein>
    <submittedName>
        <fullName evidence="1">ABC transporter ATP-binding protein</fullName>
    </submittedName>
</protein>
<evidence type="ECO:0000313" key="1">
    <source>
        <dbReference type="EMBL" id="MBB6632765.1"/>
    </source>
</evidence>
<dbReference type="RefSeq" id="WP_185117998.1">
    <property type="nucleotide sequence ID" value="NZ_JACJVQ010000002.1"/>
</dbReference>